<gene>
    <name evidence="1" type="primary">Vigan.04G013500</name>
    <name evidence="1" type="ORF">VIGAN_04013500</name>
</gene>
<evidence type="ECO:0000313" key="2">
    <source>
        <dbReference type="Proteomes" id="UP000291084"/>
    </source>
</evidence>
<organism evidence="1 2">
    <name type="scientific">Vigna angularis var. angularis</name>
    <dbReference type="NCBI Taxonomy" id="157739"/>
    <lineage>
        <taxon>Eukaryota</taxon>
        <taxon>Viridiplantae</taxon>
        <taxon>Streptophyta</taxon>
        <taxon>Embryophyta</taxon>
        <taxon>Tracheophyta</taxon>
        <taxon>Spermatophyta</taxon>
        <taxon>Magnoliopsida</taxon>
        <taxon>eudicotyledons</taxon>
        <taxon>Gunneridae</taxon>
        <taxon>Pentapetalae</taxon>
        <taxon>rosids</taxon>
        <taxon>fabids</taxon>
        <taxon>Fabales</taxon>
        <taxon>Fabaceae</taxon>
        <taxon>Papilionoideae</taxon>
        <taxon>50 kb inversion clade</taxon>
        <taxon>NPAAA clade</taxon>
        <taxon>indigoferoid/millettioid clade</taxon>
        <taxon>Phaseoleae</taxon>
        <taxon>Vigna</taxon>
    </lineage>
</organism>
<dbReference type="AlphaFoldDB" id="A0A0S3RRI9"/>
<reference evidence="1 2" key="1">
    <citation type="journal article" date="2015" name="Sci. Rep.">
        <title>The power of single molecule real-time sequencing technology in the de novo assembly of a eukaryotic genome.</title>
        <authorList>
            <person name="Sakai H."/>
            <person name="Naito K."/>
            <person name="Ogiso-Tanaka E."/>
            <person name="Takahashi Y."/>
            <person name="Iseki K."/>
            <person name="Muto C."/>
            <person name="Satou K."/>
            <person name="Teruya K."/>
            <person name="Shiroma A."/>
            <person name="Shimoji M."/>
            <person name="Hirano T."/>
            <person name="Itoh T."/>
            <person name="Kaga A."/>
            <person name="Tomooka N."/>
        </authorList>
    </citation>
    <scope>NUCLEOTIDE SEQUENCE [LARGE SCALE GENOMIC DNA]</scope>
    <source>
        <strain evidence="2">cv. Shumari</strain>
    </source>
</reference>
<protein>
    <submittedName>
        <fullName evidence="1">Uncharacterized protein</fullName>
    </submittedName>
</protein>
<proteinExistence type="predicted"/>
<feature type="non-terminal residue" evidence="1">
    <location>
        <position position="1"/>
    </location>
</feature>
<keyword evidence="2" id="KW-1185">Reference proteome</keyword>
<sequence length="73" mass="8329">SLEPTLTIINFSVIHFVQIMLESITSNREYVNSPRNSCFVPPLNPNSQSPNRIFAKIAVMETLRQRFCSTIES</sequence>
<dbReference type="EMBL" id="AP015037">
    <property type="protein sequence ID" value="BAT83039.1"/>
    <property type="molecule type" value="Genomic_DNA"/>
</dbReference>
<evidence type="ECO:0000313" key="1">
    <source>
        <dbReference type="EMBL" id="BAT83039.1"/>
    </source>
</evidence>
<name>A0A0S3RRI9_PHAAN</name>
<accession>A0A0S3RRI9</accession>
<dbReference type="Proteomes" id="UP000291084">
    <property type="component" value="Chromosome 4"/>
</dbReference>